<proteinExistence type="predicted"/>
<dbReference type="InterPro" id="IPR003607">
    <property type="entry name" value="HD/PDEase_dom"/>
</dbReference>
<dbReference type="InterPro" id="IPR021812">
    <property type="entry name" value="DUF3391"/>
</dbReference>
<dbReference type="Pfam" id="PF13487">
    <property type="entry name" value="HD_5"/>
    <property type="match status" value="1"/>
</dbReference>
<protein>
    <submittedName>
        <fullName evidence="2">DUF3391 domain-containing protein</fullName>
    </submittedName>
</protein>
<dbReference type="CDD" id="cd00077">
    <property type="entry name" value="HDc"/>
    <property type="match status" value="1"/>
</dbReference>
<dbReference type="SUPFAM" id="SSF109604">
    <property type="entry name" value="HD-domain/PDEase-like"/>
    <property type="match status" value="1"/>
</dbReference>
<name>A0A7T2S789_DELAC</name>
<dbReference type="GO" id="GO:0008081">
    <property type="term" value="F:phosphoric diester hydrolase activity"/>
    <property type="evidence" value="ECO:0007669"/>
    <property type="project" value="UniProtKB-ARBA"/>
</dbReference>
<reference evidence="2 3" key="1">
    <citation type="submission" date="2020-12" db="EMBL/GenBank/DDBJ databases">
        <title>FDA dAtabase for Regulatory Grade micrObial Sequences (FDA-ARGOS): Supporting development and validation of Infectious Disease Dx tests.</title>
        <authorList>
            <person name="Sproer C."/>
            <person name="Gronow S."/>
            <person name="Severitt S."/>
            <person name="Schroder I."/>
            <person name="Tallon L."/>
            <person name="Sadzewicz L."/>
            <person name="Zhao X."/>
            <person name="Boylan J."/>
            <person name="Ott S."/>
            <person name="Bowen H."/>
            <person name="Vavikolanu K."/>
            <person name="Mehta A."/>
            <person name="Aluvathingal J."/>
            <person name="Nadendla S."/>
            <person name="Lowell S."/>
            <person name="Myers T."/>
            <person name="Yan Y."/>
            <person name="Sichtig H."/>
        </authorList>
    </citation>
    <scope>NUCLEOTIDE SEQUENCE [LARGE SCALE GENOMIC DNA]</scope>
    <source>
        <strain evidence="2 3">FDAARGOS_909</strain>
    </source>
</reference>
<evidence type="ECO:0000313" key="3">
    <source>
        <dbReference type="Proteomes" id="UP000594778"/>
    </source>
</evidence>
<dbReference type="PANTHER" id="PTHR43155:SF2">
    <property type="entry name" value="CYCLIC DI-GMP PHOSPHODIESTERASE PA4108"/>
    <property type="match status" value="1"/>
</dbReference>
<sequence>MPESSAYILPIPSASGPLPRVNHSVLIDIRDLRPGMFVQLDVGWLNHPFPVSSFKITSSAQIQTLKSLGLEVVRCVPHKSDTWPAEVRNPPPQELPPVVEAPEPAPTELSPAAPLLLSVPDWRGRLEDCNARFQKVERGYVAIETTIASAPEQARMPTEALVDGCLAELAGPQDVAIHLLSDGVGSSQSVHAVNVTVLSLLLGRALGLEASLLRDLGLAALLHDAGKPVAGVDGMHGLALEPSVPDVLRERYERHVGESVAIAMRMGLSAQVTTAIAQHHEWADGTGFPLSLVAEDMELTGQILALVNTYDRLCNPGDAQTPHTPHEALSLLFSRLRDKFAAPVLNGFIRMMGVFPPGSVVELTDGRHAMVMSVNASRPLKPSVMVHDAGVPAAQAPVLALELFPELGIRRGVAPAQLPRDALDYLSPRRRVCYYFERAVELDPPKVAS</sequence>
<dbReference type="Pfam" id="PF11871">
    <property type="entry name" value="DUF3391"/>
    <property type="match status" value="1"/>
</dbReference>
<feature type="domain" description="HD-GYP" evidence="1">
    <location>
        <begin position="166"/>
        <end position="364"/>
    </location>
</feature>
<accession>A0A7T2S789</accession>
<dbReference type="InterPro" id="IPR006675">
    <property type="entry name" value="HDIG_dom"/>
</dbReference>
<dbReference type="PROSITE" id="PS51832">
    <property type="entry name" value="HD_GYP"/>
    <property type="match status" value="1"/>
</dbReference>
<dbReference type="Proteomes" id="UP000594778">
    <property type="component" value="Chromosome"/>
</dbReference>
<dbReference type="AlphaFoldDB" id="A0A7T2S789"/>
<dbReference type="NCBIfam" id="TIGR00277">
    <property type="entry name" value="HDIG"/>
    <property type="match status" value="1"/>
</dbReference>
<dbReference type="InterPro" id="IPR037522">
    <property type="entry name" value="HD_GYP_dom"/>
</dbReference>
<evidence type="ECO:0000313" key="2">
    <source>
        <dbReference type="EMBL" id="QPS10218.1"/>
    </source>
</evidence>
<dbReference type="EMBL" id="CP065668">
    <property type="protein sequence ID" value="QPS10218.1"/>
    <property type="molecule type" value="Genomic_DNA"/>
</dbReference>
<evidence type="ECO:0000259" key="1">
    <source>
        <dbReference type="PROSITE" id="PS51832"/>
    </source>
</evidence>
<gene>
    <name evidence="2" type="ORF">I6G66_09560</name>
</gene>
<dbReference type="Gene3D" id="1.10.3210.10">
    <property type="entry name" value="Hypothetical protein af1432"/>
    <property type="match status" value="1"/>
</dbReference>
<organism evidence="2 3">
    <name type="scientific">Delftia acidovorans</name>
    <name type="common">Pseudomonas acidovorans</name>
    <name type="synonym">Comamonas acidovorans</name>
    <dbReference type="NCBI Taxonomy" id="80866"/>
    <lineage>
        <taxon>Bacteria</taxon>
        <taxon>Pseudomonadati</taxon>
        <taxon>Pseudomonadota</taxon>
        <taxon>Betaproteobacteria</taxon>
        <taxon>Burkholderiales</taxon>
        <taxon>Comamonadaceae</taxon>
        <taxon>Delftia</taxon>
    </lineage>
</organism>
<dbReference type="PANTHER" id="PTHR43155">
    <property type="entry name" value="CYCLIC DI-GMP PHOSPHODIESTERASE PA4108-RELATED"/>
    <property type="match status" value="1"/>
</dbReference>